<dbReference type="AlphaFoldDB" id="A0A2U0I0Y2"/>
<dbReference type="SMART" id="SM00797">
    <property type="entry name" value="AHS2"/>
    <property type="match status" value="1"/>
</dbReference>
<protein>
    <submittedName>
        <fullName evidence="5">Allophanate hydrolase</fullName>
    </submittedName>
</protein>
<dbReference type="InterPro" id="IPR052708">
    <property type="entry name" value="PxpC"/>
</dbReference>
<gene>
    <name evidence="5" type="ORF">DDV96_09585</name>
</gene>
<dbReference type="PANTHER" id="PTHR43309:SF5">
    <property type="entry name" value="5-OXOPROLINASE SUBUNIT C"/>
    <property type="match status" value="1"/>
</dbReference>
<dbReference type="EMBL" id="QEHR01000005">
    <property type="protein sequence ID" value="PVW14756.1"/>
    <property type="molecule type" value="Genomic_DNA"/>
</dbReference>
<dbReference type="OrthoDB" id="9782422at2"/>
<keyword evidence="1" id="KW-0547">Nucleotide-binding</keyword>
<dbReference type="PANTHER" id="PTHR43309">
    <property type="entry name" value="5-OXOPROLINASE SUBUNIT C"/>
    <property type="match status" value="1"/>
</dbReference>
<dbReference type="GO" id="GO:0016787">
    <property type="term" value="F:hydrolase activity"/>
    <property type="evidence" value="ECO:0007669"/>
    <property type="project" value="UniProtKB-KW"/>
</dbReference>
<reference evidence="5 6" key="1">
    <citation type="submission" date="2018-04" db="EMBL/GenBank/DDBJ databases">
        <title>Marixanthomonas spongiae HN-E44 sp. nov., isolated from a marine sponge.</title>
        <authorList>
            <person name="Luo L."/>
            <person name="Zhuang L."/>
        </authorList>
    </citation>
    <scope>NUCLEOTIDE SEQUENCE [LARGE SCALE GENOMIC DNA]</scope>
    <source>
        <strain evidence="5 6">HN-E44</strain>
    </source>
</reference>
<evidence type="ECO:0000256" key="2">
    <source>
        <dbReference type="ARBA" id="ARBA00022801"/>
    </source>
</evidence>
<dbReference type="Proteomes" id="UP000245962">
    <property type="component" value="Unassembled WGS sequence"/>
</dbReference>
<evidence type="ECO:0000256" key="3">
    <source>
        <dbReference type="ARBA" id="ARBA00022840"/>
    </source>
</evidence>
<keyword evidence="3" id="KW-0067">ATP-binding</keyword>
<dbReference type="InterPro" id="IPR003778">
    <property type="entry name" value="CT_A_B"/>
</dbReference>
<feature type="domain" description="Carboxyltransferase" evidence="4">
    <location>
        <begin position="23"/>
        <end position="283"/>
    </location>
</feature>
<evidence type="ECO:0000313" key="5">
    <source>
        <dbReference type="EMBL" id="PVW14756.1"/>
    </source>
</evidence>
<evidence type="ECO:0000259" key="4">
    <source>
        <dbReference type="SMART" id="SM00797"/>
    </source>
</evidence>
<keyword evidence="2 5" id="KW-0378">Hydrolase</keyword>
<sequence>MIEVLKPGLFTTVQDKGRMGYRSLGVPLSGAMDAMSAAMANKLVHNNTQTAVLEFTMMGPRLLFKAPTVIAVCGAGFHVRINDRPIELDKATEIAENDVLKIDHPDYGNYGYLAVMGGFDTEKVLESQSFYRTITKKEQLAKGDLLKFTTASSERIRRHASFSLDRHHFKNETVEAFPGPEFDLLPKTFQKKVLESHLKVKPQSNRMAFVMEGLEGVSAKEIITAPVQPGTVQLTPSGNCAVLMRDAQTTGGYARILQLTEQAICKLAQKRAGEKVRFKVKELL</sequence>
<proteinExistence type="predicted"/>
<dbReference type="GO" id="GO:0005524">
    <property type="term" value="F:ATP binding"/>
    <property type="evidence" value="ECO:0007669"/>
    <property type="project" value="UniProtKB-KW"/>
</dbReference>
<dbReference type="Pfam" id="PF02626">
    <property type="entry name" value="CT_A_B"/>
    <property type="match status" value="1"/>
</dbReference>
<accession>A0A2U0I0Y2</accession>
<keyword evidence="6" id="KW-1185">Reference proteome</keyword>
<comment type="caution">
    <text evidence="5">The sequence shown here is derived from an EMBL/GenBank/DDBJ whole genome shotgun (WGS) entry which is preliminary data.</text>
</comment>
<evidence type="ECO:0000313" key="6">
    <source>
        <dbReference type="Proteomes" id="UP000245962"/>
    </source>
</evidence>
<organism evidence="5 6">
    <name type="scientific">Marixanthomonas spongiae</name>
    <dbReference type="NCBI Taxonomy" id="2174845"/>
    <lineage>
        <taxon>Bacteria</taxon>
        <taxon>Pseudomonadati</taxon>
        <taxon>Bacteroidota</taxon>
        <taxon>Flavobacteriia</taxon>
        <taxon>Flavobacteriales</taxon>
        <taxon>Flavobacteriaceae</taxon>
        <taxon>Marixanthomonas</taxon>
    </lineage>
</organism>
<name>A0A2U0I0Y2_9FLAO</name>
<evidence type="ECO:0000256" key="1">
    <source>
        <dbReference type="ARBA" id="ARBA00022741"/>
    </source>
</evidence>
<dbReference type="Gene3D" id="2.40.100.10">
    <property type="entry name" value="Cyclophilin-like"/>
    <property type="match status" value="1"/>
</dbReference>
<dbReference type="InterPro" id="IPR029000">
    <property type="entry name" value="Cyclophilin-like_dom_sf"/>
</dbReference>